<dbReference type="EMBL" id="FOVR01000001">
    <property type="protein sequence ID" value="SFN65950.1"/>
    <property type="molecule type" value="Genomic_DNA"/>
</dbReference>
<dbReference type="Proteomes" id="UP000199236">
    <property type="component" value="Unassembled WGS sequence"/>
</dbReference>
<evidence type="ECO:0000256" key="1">
    <source>
        <dbReference type="SAM" id="Phobius"/>
    </source>
</evidence>
<feature type="transmembrane region" description="Helical" evidence="1">
    <location>
        <begin position="33"/>
        <end position="53"/>
    </location>
</feature>
<keyword evidence="1" id="KW-1133">Transmembrane helix</keyword>
<feature type="transmembrane region" description="Helical" evidence="1">
    <location>
        <begin position="106"/>
        <end position="134"/>
    </location>
</feature>
<dbReference type="InterPro" id="IPR000620">
    <property type="entry name" value="EamA_dom"/>
</dbReference>
<keyword evidence="1" id="KW-0812">Transmembrane</keyword>
<accession>A0A1I5AU68</accession>
<dbReference type="RefSeq" id="WP_090068684.1">
    <property type="nucleotide sequence ID" value="NZ_FOVR01000001.1"/>
</dbReference>
<name>A0A1I5AU68_9HYPH</name>
<proteinExistence type="predicted"/>
<sequence>MSLLGFMLVLAAAFCHATWNFFVKRINAGPELVWTFSAITVVIYSPLAVYFFLQMPAFNTLNISFIIGSCILHLGYFLLLQKGYRTGDLSVVYPTARATGPMLSTIFAVVILGEQATIQGALGALVIIFGVLMLAGGLKIKSMAQASSLMFGVGAGVLIGSYTVWDAYAVSVLALPPLLLDYSSSLGRSILLAPVAAKRAGAVKKIWQEHKAGLLVIAIFNPLAYILALVAMTFTPVIYIAPIREVSVVLSVLLGSLLLGEGNLKDRLIWSCMILLGVSILASA</sequence>
<feature type="transmembrane region" description="Helical" evidence="1">
    <location>
        <begin position="146"/>
        <end position="165"/>
    </location>
</feature>
<feature type="domain" description="EamA" evidence="2">
    <location>
        <begin position="4"/>
        <end position="134"/>
    </location>
</feature>
<dbReference type="GO" id="GO:0016020">
    <property type="term" value="C:membrane"/>
    <property type="evidence" value="ECO:0007669"/>
    <property type="project" value="InterPro"/>
</dbReference>
<dbReference type="InterPro" id="IPR037185">
    <property type="entry name" value="EmrE-like"/>
</dbReference>
<feature type="transmembrane region" description="Helical" evidence="1">
    <location>
        <begin position="60"/>
        <end position="79"/>
    </location>
</feature>
<keyword evidence="4" id="KW-1185">Reference proteome</keyword>
<protein>
    <submittedName>
        <fullName evidence="3">EamA-like transporter family protein</fullName>
    </submittedName>
</protein>
<dbReference type="AlphaFoldDB" id="A0A1I5AU68"/>
<dbReference type="Gene3D" id="1.10.3730.20">
    <property type="match status" value="1"/>
</dbReference>
<reference evidence="3 4" key="1">
    <citation type="submission" date="2016-10" db="EMBL/GenBank/DDBJ databases">
        <authorList>
            <person name="de Groot N.N."/>
        </authorList>
    </citation>
    <scope>NUCLEOTIDE SEQUENCE [LARGE SCALE GENOMIC DNA]</scope>
    <source>
        <strain evidence="3 4">CGMCC 1.9157</strain>
    </source>
</reference>
<evidence type="ECO:0000313" key="4">
    <source>
        <dbReference type="Proteomes" id="UP000199236"/>
    </source>
</evidence>
<keyword evidence="1" id="KW-0472">Membrane</keyword>
<feature type="transmembrane region" description="Helical" evidence="1">
    <location>
        <begin position="212"/>
        <end position="232"/>
    </location>
</feature>
<feature type="domain" description="EamA" evidence="2">
    <location>
        <begin position="149"/>
        <end position="281"/>
    </location>
</feature>
<gene>
    <name evidence="3" type="ORF">SAMN04488056_101613</name>
</gene>
<evidence type="ECO:0000259" key="2">
    <source>
        <dbReference type="Pfam" id="PF00892"/>
    </source>
</evidence>
<feature type="transmembrane region" description="Helical" evidence="1">
    <location>
        <begin position="238"/>
        <end position="260"/>
    </location>
</feature>
<dbReference type="SUPFAM" id="SSF103481">
    <property type="entry name" value="Multidrug resistance efflux transporter EmrE"/>
    <property type="match status" value="2"/>
</dbReference>
<dbReference type="Pfam" id="PF00892">
    <property type="entry name" value="EamA"/>
    <property type="match status" value="2"/>
</dbReference>
<evidence type="ECO:0000313" key="3">
    <source>
        <dbReference type="EMBL" id="SFN65950.1"/>
    </source>
</evidence>
<organism evidence="3 4">
    <name type="scientific">Cohaesibacter marisflavi</name>
    <dbReference type="NCBI Taxonomy" id="655353"/>
    <lineage>
        <taxon>Bacteria</taxon>
        <taxon>Pseudomonadati</taxon>
        <taxon>Pseudomonadota</taxon>
        <taxon>Alphaproteobacteria</taxon>
        <taxon>Hyphomicrobiales</taxon>
        <taxon>Cohaesibacteraceae</taxon>
    </lineage>
</organism>
<feature type="transmembrane region" description="Helical" evidence="1">
    <location>
        <begin position="171"/>
        <end position="191"/>
    </location>
</feature>
<dbReference type="OrthoDB" id="9783707at2"/>